<dbReference type="Gene3D" id="3.40.190.10">
    <property type="entry name" value="Periplasmic binding protein-like II"/>
    <property type="match status" value="1"/>
</dbReference>
<sequence length="315" mass="33651">MRILLSLALVFFTQLAHAAFPDKPIRLVVPWPAGGASDTLARIVSTEASNILKQPIVIDTRVGASGTIATEFVAREKADGYTLLWAIANHATNHELFKVRYDPIKDFTPVAQIASSRYWLLVDPSLPVKTVPELVTWLKASPQPVAYASAGNGTLQHLGMELFLADAGVKMVHVPYKGTAPAMTDMLGGHVKVTFEAVTGTADYVRDGKVRALAVASKSRFPGMPEVPTFAEAGYKDFVVEGVTGVLAPAGTPADAIARINAAFNQALALPQVRERMDAMGLTANPGTPQAYGDTMNRLIPKFSAILRKSGGKVD</sequence>
<organism evidence="3 4">
    <name type="scientific">Ramlibacter pinisoli</name>
    <dbReference type="NCBI Taxonomy" id="2682844"/>
    <lineage>
        <taxon>Bacteria</taxon>
        <taxon>Pseudomonadati</taxon>
        <taxon>Pseudomonadota</taxon>
        <taxon>Betaproteobacteria</taxon>
        <taxon>Burkholderiales</taxon>
        <taxon>Comamonadaceae</taxon>
        <taxon>Ramlibacter</taxon>
    </lineage>
</organism>
<name>A0A6N8IYY3_9BURK</name>
<evidence type="ECO:0000256" key="1">
    <source>
        <dbReference type="ARBA" id="ARBA00006987"/>
    </source>
</evidence>
<dbReference type="Gene3D" id="3.40.190.150">
    <property type="entry name" value="Bordetella uptake gene, domain 1"/>
    <property type="match status" value="1"/>
</dbReference>
<proteinExistence type="inferred from homology"/>
<evidence type="ECO:0000313" key="4">
    <source>
        <dbReference type="Proteomes" id="UP000469385"/>
    </source>
</evidence>
<dbReference type="InterPro" id="IPR042100">
    <property type="entry name" value="Bug_dom1"/>
</dbReference>
<dbReference type="PIRSF" id="PIRSF017082">
    <property type="entry name" value="YflP"/>
    <property type="match status" value="1"/>
</dbReference>
<feature type="signal peptide" evidence="2">
    <location>
        <begin position="1"/>
        <end position="18"/>
    </location>
</feature>
<reference evidence="3 4" key="1">
    <citation type="submission" date="2019-12" db="EMBL/GenBank/DDBJ databases">
        <authorList>
            <person name="Huq M.A."/>
        </authorList>
    </citation>
    <scope>NUCLEOTIDE SEQUENCE [LARGE SCALE GENOMIC DNA]</scope>
    <source>
        <strain evidence="3 4">MAH-25</strain>
    </source>
</reference>
<feature type="chain" id="PRO_5026982769" evidence="2">
    <location>
        <begin position="19"/>
        <end position="315"/>
    </location>
</feature>
<accession>A0A6N8IYY3</accession>
<dbReference type="SUPFAM" id="SSF53850">
    <property type="entry name" value="Periplasmic binding protein-like II"/>
    <property type="match status" value="1"/>
</dbReference>
<gene>
    <name evidence="3" type="ORF">GON04_22490</name>
</gene>
<dbReference type="CDD" id="cd07012">
    <property type="entry name" value="PBP2_Bug_TTT"/>
    <property type="match status" value="1"/>
</dbReference>
<dbReference type="RefSeq" id="WP_157400217.1">
    <property type="nucleotide sequence ID" value="NZ_WSEL01000009.1"/>
</dbReference>
<dbReference type="AlphaFoldDB" id="A0A6N8IYY3"/>
<dbReference type="PANTHER" id="PTHR42928:SF5">
    <property type="entry name" value="BLR1237 PROTEIN"/>
    <property type="match status" value="1"/>
</dbReference>
<keyword evidence="4" id="KW-1185">Reference proteome</keyword>
<comment type="similarity">
    <text evidence="1">Belongs to the UPF0065 (bug) family.</text>
</comment>
<dbReference type="InterPro" id="IPR005064">
    <property type="entry name" value="BUG"/>
</dbReference>
<comment type="caution">
    <text evidence="3">The sequence shown here is derived from an EMBL/GenBank/DDBJ whole genome shotgun (WGS) entry which is preliminary data.</text>
</comment>
<dbReference type="EMBL" id="WSEL01000009">
    <property type="protein sequence ID" value="MVQ32241.1"/>
    <property type="molecule type" value="Genomic_DNA"/>
</dbReference>
<dbReference type="Pfam" id="PF03401">
    <property type="entry name" value="TctC"/>
    <property type="match status" value="1"/>
</dbReference>
<dbReference type="PANTHER" id="PTHR42928">
    <property type="entry name" value="TRICARBOXYLATE-BINDING PROTEIN"/>
    <property type="match status" value="1"/>
</dbReference>
<keyword evidence="2" id="KW-0732">Signal</keyword>
<evidence type="ECO:0000256" key="2">
    <source>
        <dbReference type="SAM" id="SignalP"/>
    </source>
</evidence>
<protein>
    <submittedName>
        <fullName evidence="3">Tripartite tricarboxylate transporter substrate binding protein</fullName>
    </submittedName>
</protein>
<evidence type="ECO:0000313" key="3">
    <source>
        <dbReference type="EMBL" id="MVQ32241.1"/>
    </source>
</evidence>
<dbReference type="Proteomes" id="UP000469385">
    <property type="component" value="Unassembled WGS sequence"/>
</dbReference>